<dbReference type="InterPro" id="IPR020830">
    <property type="entry name" value="GlycerAld_3-P_DH_AS"/>
</dbReference>
<dbReference type="Pfam" id="PF00044">
    <property type="entry name" value="Gp_dh_N"/>
    <property type="match status" value="1"/>
</dbReference>
<keyword evidence="4 13" id="KW-0560">Oxidoreductase</keyword>
<dbReference type="PROSITE" id="PS00071">
    <property type="entry name" value="GAPDH"/>
    <property type="match status" value="1"/>
</dbReference>
<evidence type="ECO:0000256" key="4">
    <source>
        <dbReference type="ARBA" id="ARBA00023002"/>
    </source>
</evidence>
<feature type="binding site" evidence="10">
    <location>
        <position position="33"/>
    </location>
    <ligand>
        <name>NAD(+)</name>
        <dbReference type="ChEBI" id="CHEBI:57540"/>
    </ligand>
</feature>
<dbReference type="CDD" id="cd18126">
    <property type="entry name" value="GAPDH_I_C"/>
    <property type="match status" value="1"/>
</dbReference>
<reference evidence="15" key="1">
    <citation type="submission" date="2021-12" db="EMBL/GenBank/DDBJ databases">
        <authorList>
            <person name="King R."/>
        </authorList>
    </citation>
    <scope>NUCLEOTIDE SEQUENCE</scope>
</reference>
<comment type="subunit">
    <text evidence="3 13">Homotetramer.</text>
</comment>
<dbReference type="InterPro" id="IPR036291">
    <property type="entry name" value="NAD(P)-bd_dom_sf"/>
</dbReference>
<evidence type="ECO:0000256" key="5">
    <source>
        <dbReference type="ARBA" id="ARBA00023027"/>
    </source>
</evidence>
<feature type="binding site" evidence="9">
    <location>
        <position position="229"/>
    </location>
    <ligand>
        <name>D-glyceraldehyde 3-phosphate</name>
        <dbReference type="ChEBI" id="CHEBI:59776"/>
    </ligand>
</feature>
<dbReference type="GO" id="GO:0006006">
    <property type="term" value="P:glucose metabolic process"/>
    <property type="evidence" value="ECO:0007669"/>
    <property type="project" value="InterPro"/>
</dbReference>
<dbReference type="Gene3D" id="3.30.360.10">
    <property type="entry name" value="Dihydrodipicolinate Reductase, domain 2"/>
    <property type="match status" value="1"/>
</dbReference>
<evidence type="ECO:0000256" key="11">
    <source>
        <dbReference type="PIRSR" id="PIRSR000149-4"/>
    </source>
</evidence>
<evidence type="ECO:0000313" key="15">
    <source>
        <dbReference type="EMBL" id="CAH0549613.1"/>
    </source>
</evidence>
<dbReference type="InterPro" id="IPR020829">
    <property type="entry name" value="GlycerAld_3-P_DH_cat"/>
</dbReference>
<comment type="catalytic activity">
    <reaction evidence="7 13">
        <text>D-glyceraldehyde 3-phosphate + phosphate + NAD(+) = (2R)-3-phospho-glyceroyl phosphate + NADH + H(+)</text>
        <dbReference type="Rhea" id="RHEA:10300"/>
        <dbReference type="ChEBI" id="CHEBI:15378"/>
        <dbReference type="ChEBI" id="CHEBI:43474"/>
        <dbReference type="ChEBI" id="CHEBI:57540"/>
        <dbReference type="ChEBI" id="CHEBI:57604"/>
        <dbReference type="ChEBI" id="CHEBI:57945"/>
        <dbReference type="ChEBI" id="CHEBI:59776"/>
        <dbReference type="EC" id="1.2.1.12"/>
    </reaction>
</comment>
<sequence length="333" mass="36341">MSKGVGINGSGRIGRILFRILTEKGLKICALNDPAMDPKITSYLLKYDSVHGTWDAKIKAEEDGLMVNGNQVTIFGEKEPEKIPWKQANVDYVVESSGRFTTMEQAGKHKAKKVLITAPSKDAPMFVCGVNLDCYDPKSKVVSMASCTTNCLAPLLKIVHENFCIKEALMTTVHSATQSQNVLDGVAKKNWRLGRCTLNNIIPTSTGAAKAVGKIIPDLNGKVTGMAFRVPLPNVSVVDVTIRLDKSTNYDDIKCAVKNAANNEMKGIMGYTEDAVVSSDMIGTSYSAIFDATAGLQLSNTFVKLIAWYDNESGYCHRIADLLMHMMENDKVC</sequence>
<proteinExistence type="inferred from homology"/>
<keyword evidence="16" id="KW-1185">Reference proteome</keyword>
<keyword evidence="6 13" id="KW-0324">Glycolysis</keyword>
<dbReference type="GO" id="GO:0051287">
    <property type="term" value="F:NAD binding"/>
    <property type="evidence" value="ECO:0007669"/>
    <property type="project" value="UniProtKB-UniRule"/>
</dbReference>
<evidence type="ECO:0000256" key="9">
    <source>
        <dbReference type="PIRSR" id="PIRSR000149-2"/>
    </source>
</evidence>
<dbReference type="SUPFAM" id="SSF51735">
    <property type="entry name" value="NAD(P)-binding Rossmann-fold domains"/>
    <property type="match status" value="1"/>
</dbReference>
<evidence type="ECO:0000256" key="3">
    <source>
        <dbReference type="ARBA" id="ARBA00011881"/>
    </source>
</evidence>
<dbReference type="NCBIfam" id="TIGR01534">
    <property type="entry name" value="GAPDH-I"/>
    <property type="match status" value="1"/>
</dbReference>
<dbReference type="SUPFAM" id="SSF55347">
    <property type="entry name" value="Glyceraldehyde-3-phosphate dehydrogenase-like, C-terminal domain"/>
    <property type="match status" value="1"/>
</dbReference>
<comment type="pathway">
    <text evidence="1 13">Carbohydrate degradation; glycolysis; pyruvate from D-glyceraldehyde 3-phosphate: step 1/5.</text>
</comment>
<dbReference type="InterPro" id="IPR006424">
    <property type="entry name" value="Glyceraldehyde-3-P_DH_1"/>
</dbReference>
<dbReference type="EC" id="1.2.1.12" evidence="13"/>
<dbReference type="CDD" id="cd05214">
    <property type="entry name" value="GAPDH_I_N"/>
    <property type="match status" value="1"/>
</dbReference>
<dbReference type="Proteomes" id="UP001154078">
    <property type="component" value="Chromosome 11"/>
</dbReference>
<dbReference type="GO" id="GO:0019682">
    <property type="term" value="P:glyceraldehyde-3-phosphate metabolic process"/>
    <property type="evidence" value="ECO:0007669"/>
    <property type="project" value="UniProtKB-ARBA"/>
</dbReference>
<dbReference type="FunFam" id="3.40.50.720:FF:000266">
    <property type="entry name" value="Glyceraldehyde-3-phosphate dehydrogenase"/>
    <property type="match status" value="1"/>
</dbReference>
<evidence type="ECO:0000256" key="13">
    <source>
        <dbReference type="RuleBase" id="RU361160"/>
    </source>
</evidence>
<feature type="binding site" evidence="10">
    <location>
        <position position="311"/>
    </location>
    <ligand>
        <name>NAD(+)</name>
        <dbReference type="ChEBI" id="CHEBI:57540"/>
    </ligand>
</feature>
<evidence type="ECO:0000256" key="2">
    <source>
        <dbReference type="ARBA" id="ARBA00007406"/>
    </source>
</evidence>
<dbReference type="PANTHER" id="PTHR10836">
    <property type="entry name" value="GLYCERALDEHYDE 3-PHOSPHATE DEHYDROGENASE"/>
    <property type="match status" value="1"/>
</dbReference>
<dbReference type="SMART" id="SM00846">
    <property type="entry name" value="Gp_dh_N"/>
    <property type="match status" value="1"/>
</dbReference>
<feature type="binding site" evidence="9">
    <location>
        <position position="177"/>
    </location>
    <ligand>
        <name>D-glyceraldehyde 3-phosphate</name>
        <dbReference type="ChEBI" id="CHEBI:59776"/>
    </ligand>
</feature>
<dbReference type="InterPro" id="IPR020828">
    <property type="entry name" value="GlycerAld_3-P_DH_NAD(P)-bd"/>
</dbReference>
<protein>
    <recommendedName>
        <fullName evidence="13">Glyceraldehyde-3-phosphate dehydrogenase</fullName>
        <ecNumber evidence="13">1.2.1.12</ecNumber>
    </recommendedName>
</protein>
<dbReference type="GO" id="GO:0006096">
    <property type="term" value="P:glycolytic process"/>
    <property type="evidence" value="ECO:0007669"/>
    <property type="project" value="UniProtKB-KW"/>
</dbReference>
<dbReference type="PANTHER" id="PTHR10836:SF76">
    <property type="entry name" value="GLYCERALDEHYDE-3-PHOSPHATE DEHYDROGENASE-RELATED"/>
    <property type="match status" value="1"/>
</dbReference>
<dbReference type="FunFam" id="3.30.360.10:FF:000001">
    <property type="entry name" value="Glyceraldehyde-3-phosphate dehydrogenase"/>
    <property type="match status" value="1"/>
</dbReference>
<feature type="site" description="Activates thiol group during catalysis" evidence="11">
    <location>
        <position position="174"/>
    </location>
</feature>
<feature type="binding site" evidence="10">
    <location>
        <position position="117"/>
    </location>
    <ligand>
        <name>NAD(+)</name>
        <dbReference type="ChEBI" id="CHEBI:57540"/>
    </ligand>
</feature>
<dbReference type="GO" id="GO:0004365">
    <property type="term" value="F:glyceraldehyde-3-phosphate dehydrogenase (NAD+) (phosphorylating) activity"/>
    <property type="evidence" value="ECO:0007669"/>
    <property type="project" value="UniProtKB-UniRule"/>
</dbReference>
<evidence type="ECO:0000313" key="16">
    <source>
        <dbReference type="Proteomes" id="UP001154078"/>
    </source>
</evidence>
<dbReference type="GO" id="GO:0050661">
    <property type="term" value="F:NADP binding"/>
    <property type="evidence" value="ECO:0007669"/>
    <property type="project" value="InterPro"/>
</dbReference>
<evidence type="ECO:0000256" key="10">
    <source>
        <dbReference type="PIRSR" id="PIRSR000149-3"/>
    </source>
</evidence>
<dbReference type="Pfam" id="PF02800">
    <property type="entry name" value="Gp_dh_C"/>
    <property type="match status" value="1"/>
</dbReference>
<keyword evidence="10" id="KW-0547">Nucleotide-binding</keyword>
<dbReference type="OrthoDB" id="1152826at2759"/>
<feature type="binding site" evidence="10">
    <location>
        <begin position="12"/>
        <end position="13"/>
    </location>
    <ligand>
        <name>NAD(+)</name>
        <dbReference type="ChEBI" id="CHEBI:57540"/>
    </ligand>
</feature>
<dbReference type="InterPro" id="IPR020831">
    <property type="entry name" value="GlycerAld/Erythrose_P_DH"/>
</dbReference>
<evidence type="ECO:0000256" key="8">
    <source>
        <dbReference type="PIRSR" id="PIRSR000149-1"/>
    </source>
</evidence>
<feature type="domain" description="Glyceraldehyde 3-phosphate dehydrogenase NAD(P) binding" evidence="14">
    <location>
        <begin position="3"/>
        <end position="147"/>
    </location>
</feature>
<dbReference type="PRINTS" id="PR00078">
    <property type="entry name" value="G3PDHDRGNASE"/>
</dbReference>
<dbReference type="AlphaFoldDB" id="A0A9P0AXF1"/>
<organism evidence="15 16">
    <name type="scientific">Brassicogethes aeneus</name>
    <name type="common">Rape pollen beetle</name>
    <name type="synonym">Meligethes aeneus</name>
    <dbReference type="NCBI Taxonomy" id="1431903"/>
    <lineage>
        <taxon>Eukaryota</taxon>
        <taxon>Metazoa</taxon>
        <taxon>Ecdysozoa</taxon>
        <taxon>Arthropoda</taxon>
        <taxon>Hexapoda</taxon>
        <taxon>Insecta</taxon>
        <taxon>Pterygota</taxon>
        <taxon>Neoptera</taxon>
        <taxon>Endopterygota</taxon>
        <taxon>Coleoptera</taxon>
        <taxon>Polyphaga</taxon>
        <taxon>Cucujiformia</taxon>
        <taxon>Nitidulidae</taxon>
        <taxon>Meligethinae</taxon>
        <taxon>Brassicogethes</taxon>
    </lineage>
</organism>
<name>A0A9P0AXF1_BRAAE</name>
<evidence type="ECO:0000256" key="12">
    <source>
        <dbReference type="RuleBase" id="RU000397"/>
    </source>
</evidence>
<evidence type="ECO:0000259" key="14">
    <source>
        <dbReference type="SMART" id="SM00846"/>
    </source>
</evidence>
<evidence type="ECO:0000256" key="1">
    <source>
        <dbReference type="ARBA" id="ARBA00004869"/>
    </source>
</evidence>
<comment type="similarity">
    <text evidence="2 12">Belongs to the glyceraldehyde-3-phosphate dehydrogenase family.</text>
</comment>
<evidence type="ECO:0000256" key="7">
    <source>
        <dbReference type="ARBA" id="ARBA00047698"/>
    </source>
</evidence>
<dbReference type="PIRSF" id="PIRSF000149">
    <property type="entry name" value="GAP_DH"/>
    <property type="match status" value="1"/>
</dbReference>
<dbReference type="EMBL" id="OV121142">
    <property type="protein sequence ID" value="CAH0549613.1"/>
    <property type="molecule type" value="Genomic_DNA"/>
</dbReference>
<evidence type="ECO:0000256" key="6">
    <source>
        <dbReference type="ARBA" id="ARBA00023152"/>
    </source>
</evidence>
<feature type="active site" description="Nucleophile" evidence="8">
    <location>
        <position position="147"/>
    </location>
</feature>
<accession>A0A9P0AXF1</accession>
<feature type="binding site" evidence="9">
    <location>
        <begin position="146"/>
        <end position="148"/>
    </location>
    <ligand>
        <name>D-glyceraldehyde 3-phosphate</name>
        <dbReference type="ChEBI" id="CHEBI:59776"/>
    </ligand>
</feature>
<keyword evidence="5 10" id="KW-0520">NAD</keyword>
<dbReference type="GO" id="GO:0005829">
    <property type="term" value="C:cytosol"/>
    <property type="evidence" value="ECO:0007669"/>
    <property type="project" value="TreeGrafter"/>
</dbReference>
<dbReference type="Gene3D" id="3.40.50.720">
    <property type="entry name" value="NAD(P)-binding Rossmann-like Domain"/>
    <property type="match status" value="1"/>
</dbReference>
<gene>
    <name evidence="15" type="ORF">MELIAE_LOCUS2705</name>
</gene>
<feature type="binding site" evidence="9">
    <location>
        <begin position="206"/>
        <end position="207"/>
    </location>
    <ligand>
        <name>D-glyceraldehyde 3-phosphate</name>
        <dbReference type="ChEBI" id="CHEBI:59776"/>
    </ligand>
</feature>